<sequence>MGWLVPLVSSRSHDPEDDGDKERATGSKEGSEPKTANWKRTLYLGSATSVIVLLINLVMVLWARLRQSEYGRSVLLLSEDCDRIKRLSTGVHLLINILSTLLLSASNFAMQCVASPTRKDVDRAHARESWLDIGVPSVRNLSSISRKRLLLWVGLAISNAPLHLLYNSTVYTTFSVNNAPIFVANSTFTSRTTADIPLVLGYDYPTLPMETRILEISKNMTRLEPYACFSAYETDFLSKYDTLVLITTGFNDTDEPGYSSSQDSVYKLSIQTASNPSYYTREPAYSWMCQSEYSWNTHNTWSKACAAARRGVDEDWMVDQYKVQYCLAEKVAEKCSLQYSFPLAVVVIVANLAKAILIYLVAYRLRDDPLLTLGDTIASFLRDPDRSTAKSCLLTRQETTRPRISTVARYFIYKPRPYVAKPKRWWRSPAGARRATFFAAYIVSLAVPLGLLGLALHKMDTTDGVWDSGLGAVRSGTIITSSGWPLELIPNVLIANVPQLVYSLLYILSNGILTSMTLAAEWNAFSHAKKGLRVSTSPRGNQRTSHFLSLPYRYGVPLIALSALIHWLISQSIYLVSAHAYTDGATKRSPDDDVLALGYSPPAIIITTCVSVLLPVSLVLLGSRRFKTGMPVTGGCSLAIAASCHPQTSKSNTDDELDIRYRRLQWGVEPPVPGETRHCTFSDADVETPKRGVFYQ</sequence>
<feature type="compositionally biased region" description="Basic and acidic residues" evidence="1">
    <location>
        <begin position="20"/>
        <end position="32"/>
    </location>
</feature>
<feature type="transmembrane region" description="Helical" evidence="2">
    <location>
        <begin position="500"/>
        <end position="520"/>
    </location>
</feature>
<dbReference type="Pfam" id="PF20163">
    <property type="entry name" value="DUF6536"/>
    <property type="match status" value="1"/>
</dbReference>
<evidence type="ECO:0000313" key="4">
    <source>
        <dbReference type="EMBL" id="OJJ07716.1"/>
    </source>
</evidence>
<dbReference type="VEuPathDB" id="FungiDB:ASPVEDRAFT_88956"/>
<keyword evidence="5" id="KW-1185">Reference proteome</keyword>
<dbReference type="PANTHER" id="PTHR35395:SF1">
    <property type="entry name" value="DUF6536 DOMAIN-CONTAINING PROTEIN"/>
    <property type="match status" value="1"/>
</dbReference>
<feature type="transmembrane region" description="Helical" evidence="2">
    <location>
        <begin position="596"/>
        <end position="621"/>
    </location>
</feature>
<protein>
    <recommendedName>
        <fullName evidence="3">DUF6536 domain-containing protein</fullName>
    </recommendedName>
</protein>
<keyword evidence="2" id="KW-0472">Membrane</keyword>
<evidence type="ECO:0000256" key="2">
    <source>
        <dbReference type="SAM" id="Phobius"/>
    </source>
</evidence>
<dbReference type="STRING" id="1036611.A0A1L9Q1W7"/>
<feature type="transmembrane region" description="Helical" evidence="2">
    <location>
        <begin position="435"/>
        <end position="456"/>
    </location>
</feature>
<dbReference type="PANTHER" id="PTHR35395">
    <property type="entry name" value="DUF6536 DOMAIN-CONTAINING PROTEIN"/>
    <property type="match status" value="1"/>
</dbReference>
<dbReference type="AlphaFoldDB" id="A0A1L9Q1W7"/>
<feature type="region of interest" description="Disordered" evidence="1">
    <location>
        <begin position="8"/>
        <end position="33"/>
    </location>
</feature>
<feature type="transmembrane region" description="Helical" evidence="2">
    <location>
        <begin position="42"/>
        <end position="63"/>
    </location>
</feature>
<dbReference type="RefSeq" id="XP_040673478.1">
    <property type="nucleotide sequence ID" value="XM_040818461.1"/>
</dbReference>
<reference evidence="5" key="1">
    <citation type="journal article" date="2017" name="Genome Biol.">
        <title>Comparative genomics reveals high biological diversity and specific adaptations in the industrially and medically important fungal genus Aspergillus.</title>
        <authorList>
            <person name="de Vries R.P."/>
            <person name="Riley R."/>
            <person name="Wiebenga A."/>
            <person name="Aguilar-Osorio G."/>
            <person name="Amillis S."/>
            <person name="Uchima C.A."/>
            <person name="Anderluh G."/>
            <person name="Asadollahi M."/>
            <person name="Askin M."/>
            <person name="Barry K."/>
            <person name="Battaglia E."/>
            <person name="Bayram O."/>
            <person name="Benocci T."/>
            <person name="Braus-Stromeyer S.A."/>
            <person name="Caldana C."/>
            <person name="Canovas D."/>
            <person name="Cerqueira G.C."/>
            <person name="Chen F."/>
            <person name="Chen W."/>
            <person name="Choi C."/>
            <person name="Clum A."/>
            <person name="Dos Santos R.A."/>
            <person name="Damasio A.R."/>
            <person name="Diallinas G."/>
            <person name="Emri T."/>
            <person name="Fekete E."/>
            <person name="Flipphi M."/>
            <person name="Freyberg S."/>
            <person name="Gallo A."/>
            <person name="Gournas C."/>
            <person name="Habgood R."/>
            <person name="Hainaut M."/>
            <person name="Harispe M.L."/>
            <person name="Henrissat B."/>
            <person name="Hilden K.S."/>
            <person name="Hope R."/>
            <person name="Hossain A."/>
            <person name="Karabika E."/>
            <person name="Karaffa L."/>
            <person name="Karanyi Z."/>
            <person name="Krasevec N."/>
            <person name="Kuo A."/>
            <person name="Kusch H."/>
            <person name="LaButti K."/>
            <person name="Lagendijk E.L."/>
            <person name="Lapidus A."/>
            <person name="Levasseur A."/>
            <person name="Lindquist E."/>
            <person name="Lipzen A."/>
            <person name="Logrieco A.F."/>
            <person name="MacCabe A."/>
            <person name="Maekelae M.R."/>
            <person name="Malavazi I."/>
            <person name="Melin P."/>
            <person name="Meyer V."/>
            <person name="Mielnichuk N."/>
            <person name="Miskei M."/>
            <person name="Molnar A.P."/>
            <person name="Mule G."/>
            <person name="Ngan C.Y."/>
            <person name="Orejas M."/>
            <person name="Orosz E."/>
            <person name="Ouedraogo J.P."/>
            <person name="Overkamp K.M."/>
            <person name="Park H.-S."/>
            <person name="Perrone G."/>
            <person name="Piumi F."/>
            <person name="Punt P.J."/>
            <person name="Ram A.F."/>
            <person name="Ramon A."/>
            <person name="Rauscher S."/>
            <person name="Record E."/>
            <person name="Riano-Pachon D.M."/>
            <person name="Robert V."/>
            <person name="Roehrig J."/>
            <person name="Ruller R."/>
            <person name="Salamov A."/>
            <person name="Salih N.S."/>
            <person name="Samson R.A."/>
            <person name="Sandor E."/>
            <person name="Sanguinetti M."/>
            <person name="Schuetze T."/>
            <person name="Sepcic K."/>
            <person name="Shelest E."/>
            <person name="Sherlock G."/>
            <person name="Sophianopoulou V."/>
            <person name="Squina F.M."/>
            <person name="Sun H."/>
            <person name="Susca A."/>
            <person name="Todd R.B."/>
            <person name="Tsang A."/>
            <person name="Unkles S.E."/>
            <person name="van de Wiele N."/>
            <person name="van Rossen-Uffink D."/>
            <person name="Oliveira J.V."/>
            <person name="Vesth T.C."/>
            <person name="Visser J."/>
            <person name="Yu J.-H."/>
            <person name="Zhou M."/>
            <person name="Andersen M.R."/>
            <person name="Archer D.B."/>
            <person name="Baker S.E."/>
            <person name="Benoit I."/>
            <person name="Brakhage A.A."/>
            <person name="Braus G.H."/>
            <person name="Fischer R."/>
            <person name="Frisvad J.C."/>
            <person name="Goldman G.H."/>
            <person name="Houbraken J."/>
            <person name="Oakley B."/>
            <person name="Pocsi I."/>
            <person name="Scazzocchio C."/>
            <person name="Seiboth B."/>
            <person name="vanKuyk P.A."/>
            <person name="Wortman J."/>
            <person name="Dyer P.S."/>
            <person name="Grigoriev I.V."/>
        </authorList>
    </citation>
    <scope>NUCLEOTIDE SEQUENCE [LARGE SCALE GENOMIC DNA]</scope>
    <source>
        <strain evidence="5">CBS 583.65</strain>
    </source>
</reference>
<evidence type="ECO:0000259" key="3">
    <source>
        <dbReference type="Pfam" id="PF20163"/>
    </source>
</evidence>
<evidence type="ECO:0000313" key="5">
    <source>
        <dbReference type="Proteomes" id="UP000184073"/>
    </source>
</evidence>
<dbReference type="InterPro" id="IPR046623">
    <property type="entry name" value="DUF6536"/>
</dbReference>
<gene>
    <name evidence="4" type="ORF">ASPVEDRAFT_88956</name>
</gene>
<evidence type="ECO:0000256" key="1">
    <source>
        <dbReference type="SAM" id="MobiDB-lite"/>
    </source>
</evidence>
<name>A0A1L9Q1W7_ASPVE</name>
<feature type="transmembrane region" description="Helical" evidence="2">
    <location>
        <begin position="339"/>
        <end position="362"/>
    </location>
</feature>
<dbReference type="OrthoDB" id="5429634at2759"/>
<dbReference type="EMBL" id="KV878137">
    <property type="protein sequence ID" value="OJJ07716.1"/>
    <property type="molecule type" value="Genomic_DNA"/>
</dbReference>
<organism evidence="4 5">
    <name type="scientific">Aspergillus versicolor CBS 583.65</name>
    <dbReference type="NCBI Taxonomy" id="1036611"/>
    <lineage>
        <taxon>Eukaryota</taxon>
        <taxon>Fungi</taxon>
        <taxon>Dikarya</taxon>
        <taxon>Ascomycota</taxon>
        <taxon>Pezizomycotina</taxon>
        <taxon>Eurotiomycetes</taxon>
        <taxon>Eurotiomycetidae</taxon>
        <taxon>Eurotiales</taxon>
        <taxon>Aspergillaceae</taxon>
        <taxon>Aspergillus</taxon>
        <taxon>Aspergillus subgen. Nidulantes</taxon>
    </lineage>
</organism>
<keyword evidence="2" id="KW-1133">Transmembrane helix</keyword>
<accession>A0A1L9Q1W7</accession>
<feature type="transmembrane region" description="Helical" evidence="2">
    <location>
        <begin position="149"/>
        <end position="166"/>
    </location>
</feature>
<proteinExistence type="predicted"/>
<dbReference type="GeneID" id="63733972"/>
<feature type="transmembrane region" description="Helical" evidence="2">
    <location>
        <begin position="554"/>
        <end position="576"/>
    </location>
</feature>
<keyword evidence="2" id="KW-0812">Transmembrane</keyword>
<feature type="domain" description="DUF6536" evidence="3">
    <location>
        <begin position="38"/>
        <end position="189"/>
    </location>
</feature>
<dbReference type="Proteomes" id="UP000184073">
    <property type="component" value="Unassembled WGS sequence"/>
</dbReference>